<proteinExistence type="inferred from homology"/>
<evidence type="ECO:0000256" key="7">
    <source>
        <dbReference type="ARBA" id="ARBA00022763"/>
    </source>
</evidence>
<keyword evidence="11" id="KW-0234">DNA repair</keyword>
<dbReference type="EC" id="3.2.2.27" evidence="3"/>
<dbReference type="InterPro" id="IPR005273">
    <property type="entry name" value="Ura-DNA_glyco_family4"/>
</dbReference>
<comment type="similarity">
    <text evidence="2">Belongs to the uracil-DNA glycosylase (UDG) superfamily. Type 4 (UDGa) family.</text>
</comment>
<keyword evidence="10" id="KW-0411">Iron-sulfur</keyword>
<dbReference type="SMART" id="SM00986">
    <property type="entry name" value="UDG"/>
    <property type="match status" value="1"/>
</dbReference>
<evidence type="ECO:0000256" key="11">
    <source>
        <dbReference type="ARBA" id="ARBA00023204"/>
    </source>
</evidence>
<feature type="domain" description="Uracil-DNA glycosylase-like" evidence="12">
    <location>
        <begin position="24"/>
        <end position="176"/>
    </location>
</feature>
<comment type="caution">
    <text evidence="13">The sequence shown here is derived from an EMBL/GenBank/DDBJ whole genome shotgun (WGS) entry which is preliminary data.</text>
</comment>
<dbReference type="PANTHER" id="PTHR33693">
    <property type="entry name" value="TYPE-5 URACIL-DNA GLYCOSYLASE"/>
    <property type="match status" value="1"/>
</dbReference>
<dbReference type="InterPro" id="IPR051536">
    <property type="entry name" value="UDG_Type-4/5"/>
</dbReference>
<evidence type="ECO:0000256" key="3">
    <source>
        <dbReference type="ARBA" id="ARBA00012030"/>
    </source>
</evidence>
<dbReference type="SUPFAM" id="SSF52141">
    <property type="entry name" value="Uracil-DNA glycosylase-like"/>
    <property type="match status" value="1"/>
</dbReference>
<evidence type="ECO:0000256" key="9">
    <source>
        <dbReference type="ARBA" id="ARBA00023004"/>
    </source>
</evidence>
<evidence type="ECO:0000256" key="6">
    <source>
        <dbReference type="ARBA" id="ARBA00022723"/>
    </source>
</evidence>
<dbReference type="CDD" id="cd10030">
    <property type="entry name" value="UDG-F4_TTUDGA_SPO1dp_like"/>
    <property type="match status" value="1"/>
</dbReference>
<keyword evidence="8" id="KW-0378">Hydrolase</keyword>
<comment type="catalytic activity">
    <reaction evidence="1">
        <text>Hydrolyzes single-stranded DNA or mismatched double-stranded DNA and polynucleotides, releasing free uracil.</text>
        <dbReference type="EC" id="3.2.2.27"/>
    </reaction>
</comment>
<accession>A0A0F8XTJ9</accession>
<evidence type="ECO:0000256" key="10">
    <source>
        <dbReference type="ARBA" id="ARBA00023014"/>
    </source>
</evidence>
<dbReference type="GO" id="GO:0006281">
    <property type="term" value="P:DNA repair"/>
    <property type="evidence" value="ECO:0007669"/>
    <property type="project" value="UniProtKB-KW"/>
</dbReference>
<protein>
    <recommendedName>
        <fullName evidence="4">Type-4 uracil-DNA glycosylase</fullName>
        <ecNumber evidence="3">3.2.2.27</ecNumber>
    </recommendedName>
</protein>
<dbReference type="GO" id="GO:0046872">
    <property type="term" value="F:metal ion binding"/>
    <property type="evidence" value="ECO:0007669"/>
    <property type="project" value="UniProtKB-KW"/>
</dbReference>
<dbReference type="AlphaFoldDB" id="A0A0F8XTJ9"/>
<dbReference type="InterPro" id="IPR005122">
    <property type="entry name" value="Uracil-DNA_glycosylase-like"/>
</dbReference>
<evidence type="ECO:0000313" key="13">
    <source>
        <dbReference type="EMBL" id="KKK72407.1"/>
    </source>
</evidence>
<sequence>MMIIEGQINCTRCSLSRTRTQVVIGHGDPKADIMVVAESPGEQEDMAGVPLVGKAGQKLNQLLEGVGLSRPSLFASNIVMCRPVANRLRDFPDAVVTCDWWKDELLAVRPRVLIPMGRYSTANWFPPALSMEEIATLARAVRWEYKGETLEFVVVGCLHPAYVLRGGGKAAEESIKKSLSRAKEYAA</sequence>
<evidence type="ECO:0000256" key="8">
    <source>
        <dbReference type="ARBA" id="ARBA00022801"/>
    </source>
</evidence>
<dbReference type="InterPro" id="IPR036895">
    <property type="entry name" value="Uracil-DNA_glycosylase-like_sf"/>
</dbReference>
<keyword evidence="5" id="KW-0004">4Fe-4S</keyword>
<keyword evidence="6" id="KW-0479">Metal-binding</keyword>
<evidence type="ECO:0000256" key="4">
    <source>
        <dbReference type="ARBA" id="ARBA00019403"/>
    </source>
</evidence>
<keyword evidence="9" id="KW-0408">Iron</keyword>
<dbReference type="GO" id="GO:0051539">
    <property type="term" value="F:4 iron, 4 sulfur cluster binding"/>
    <property type="evidence" value="ECO:0007669"/>
    <property type="project" value="UniProtKB-KW"/>
</dbReference>
<reference evidence="13" key="1">
    <citation type="journal article" date="2015" name="Nature">
        <title>Complex archaea that bridge the gap between prokaryotes and eukaryotes.</title>
        <authorList>
            <person name="Spang A."/>
            <person name="Saw J.H."/>
            <person name="Jorgensen S.L."/>
            <person name="Zaremba-Niedzwiedzka K."/>
            <person name="Martijn J."/>
            <person name="Lind A.E."/>
            <person name="van Eijk R."/>
            <person name="Schleper C."/>
            <person name="Guy L."/>
            <person name="Ettema T.J."/>
        </authorList>
    </citation>
    <scope>NUCLEOTIDE SEQUENCE</scope>
</reference>
<keyword evidence="7" id="KW-0227">DNA damage</keyword>
<organism evidence="13">
    <name type="scientific">marine sediment metagenome</name>
    <dbReference type="NCBI Taxonomy" id="412755"/>
    <lineage>
        <taxon>unclassified sequences</taxon>
        <taxon>metagenomes</taxon>
        <taxon>ecological metagenomes</taxon>
    </lineage>
</organism>
<dbReference type="Gene3D" id="3.40.470.10">
    <property type="entry name" value="Uracil-DNA glycosylase-like domain"/>
    <property type="match status" value="1"/>
</dbReference>
<evidence type="ECO:0000256" key="1">
    <source>
        <dbReference type="ARBA" id="ARBA00001400"/>
    </source>
</evidence>
<dbReference type="NCBIfam" id="TIGR00758">
    <property type="entry name" value="UDG_fam4"/>
    <property type="match status" value="1"/>
</dbReference>
<dbReference type="PANTHER" id="PTHR33693:SF1">
    <property type="entry name" value="TYPE-4 URACIL-DNA GLYCOSYLASE"/>
    <property type="match status" value="1"/>
</dbReference>
<dbReference type="GO" id="GO:0004844">
    <property type="term" value="F:uracil DNA N-glycosylase activity"/>
    <property type="evidence" value="ECO:0007669"/>
    <property type="project" value="UniProtKB-EC"/>
</dbReference>
<evidence type="ECO:0000256" key="5">
    <source>
        <dbReference type="ARBA" id="ARBA00022485"/>
    </source>
</evidence>
<gene>
    <name evidence="13" type="ORF">LCGC14_2904170</name>
</gene>
<evidence type="ECO:0000259" key="12">
    <source>
        <dbReference type="SMART" id="SM00986"/>
    </source>
</evidence>
<dbReference type="Pfam" id="PF03167">
    <property type="entry name" value="UDG"/>
    <property type="match status" value="1"/>
</dbReference>
<name>A0A0F8XTJ9_9ZZZZ</name>
<evidence type="ECO:0000256" key="2">
    <source>
        <dbReference type="ARBA" id="ARBA00006521"/>
    </source>
</evidence>
<dbReference type="EMBL" id="LAZR01057269">
    <property type="protein sequence ID" value="KKK72407.1"/>
    <property type="molecule type" value="Genomic_DNA"/>
</dbReference>
<dbReference type="SMART" id="SM00987">
    <property type="entry name" value="UreE_C"/>
    <property type="match status" value="1"/>
</dbReference>